<keyword evidence="6" id="KW-1185">Reference proteome</keyword>
<evidence type="ECO:0000313" key="6">
    <source>
        <dbReference type="Proteomes" id="UP001085076"/>
    </source>
</evidence>
<dbReference type="InterPro" id="IPR011990">
    <property type="entry name" value="TPR-like_helical_dom_sf"/>
</dbReference>
<comment type="caution">
    <text evidence="5">The sequence shown here is derived from an EMBL/GenBank/DDBJ whole genome shotgun (WGS) entry which is preliminary data.</text>
</comment>
<evidence type="ECO:0000259" key="4">
    <source>
        <dbReference type="Pfam" id="PF14432"/>
    </source>
</evidence>
<dbReference type="OrthoDB" id="185373at2759"/>
<dbReference type="GO" id="GO:0009451">
    <property type="term" value="P:RNA modification"/>
    <property type="evidence" value="ECO:0007669"/>
    <property type="project" value="InterPro"/>
</dbReference>
<dbReference type="InterPro" id="IPR046848">
    <property type="entry name" value="E_motif"/>
</dbReference>
<proteinExistence type="predicted"/>
<dbReference type="InterPro" id="IPR002885">
    <property type="entry name" value="PPR_rpt"/>
</dbReference>
<feature type="repeat" description="PPR" evidence="2">
    <location>
        <begin position="201"/>
        <end position="235"/>
    </location>
</feature>
<evidence type="ECO:0000256" key="2">
    <source>
        <dbReference type="PROSITE-ProRule" id="PRU00708"/>
    </source>
</evidence>
<organism evidence="5 6">
    <name type="scientific">Dioscorea zingiberensis</name>
    <dbReference type="NCBI Taxonomy" id="325984"/>
    <lineage>
        <taxon>Eukaryota</taxon>
        <taxon>Viridiplantae</taxon>
        <taxon>Streptophyta</taxon>
        <taxon>Embryophyta</taxon>
        <taxon>Tracheophyta</taxon>
        <taxon>Spermatophyta</taxon>
        <taxon>Magnoliopsida</taxon>
        <taxon>Liliopsida</taxon>
        <taxon>Dioscoreales</taxon>
        <taxon>Dioscoreaceae</taxon>
        <taxon>Dioscorea</taxon>
    </lineage>
</organism>
<reference evidence="5" key="2">
    <citation type="journal article" date="2022" name="Hortic Res">
        <title>The genome of Dioscorea zingiberensis sheds light on the biosynthesis, origin and evolution of the medicinally important diosgenin saponins.</title>
        <authorList>
            <person name="Li Y."/>
            <person name="Tan C."/>
            <person name="Li Z."/>
            <person name="Guo J."/>
            <person name="Li S."/>
            <person name="Chen X."/>
            <person name="Wang C."/>
            <person name="Dai X."/>
            <person name="Yang H."/>
            <person name="Song W."/>
            <person name="Hou L."/>
            <person name="Xu J."/>
            <person name="Tong Z."/>
            <person name="Xu A."/>
            <person name="Yuan X."/>
            <person name="Wang W."/>
            <person name="Yang Q."/>
            <person name="Chen L."/>
            <person name="Sun Z."/>
            <person name="Wang K."/>
            <person name="Pan B."/>
            <person name="Chen J."/>
            <person name="Bao Y."/>
            <person name="Liu F."/>
            <person name="Qi X."/>
            <person name="Gang D.R."/>
            <person name="Wen J."/>
            <person name="Li J."/>
        </authorList>
    </citation>
    <scope>NUCLEOTIDE SEQUENCE</scope>
    <source>
        <strain evidence="5">Dzin_1.0</strain>
    </source>
</reference>
<dbReference type="PROSITE" id="PS51375">
    <property type="entry name" value="PPR"/>
    <property type="match status" value="1"/>
</dbReference>
<dbReference type="InterPro" id="IPR032867">
    <property type="entry name" value="DYW_dom"/>
</dbReference>
<gene>
    <name evidence="5" type="ORF">J5N97_007364</name>
</gene>
<feature type="domain" description="DYW" evidence="4">
    <location>
        <begin position="391"/>
        <end position="483"/>
    </location>
</feature>
<dbReference type="AlphaFoldDB" id="A0A9D5DBM4"/>
<dbReference type="Proteomes" id="UP001085076">
    <property type="component" value="Miscellaneous, Linkage group lg01"/>
</dbReference>
<dbReference type="PANTHER" id="PTHR47926">
    <property type="entry name" value="PENTATRICOPEPTIDE REPEAT-CONTAINING PROTEIN"/>
    <property type="match status" value="1"/>
</dbReference>
<dbReference type="Pfam" id="PF14432">
    <property type="entry name" value="DYW_deaminase"/>
    <property type="match status" value="1"/>
</dbReference>
<dbReference type="Pfam" id="PF01535">
    <property type="entry name" value="PPR"/>
    <property type="match status" value="3"/>
</dbReference>
<dbReference type="GO" id="GO:0003723">
    <property type="term" value="F:RNA binding"/>
    <property type="evidence" value="ECO:0007669"/>
    <property type="project" value="InterPro"/>
</dbReference>
<sequence>MHETLTSCSSPPTQNPTVQPHQSPLLFSSSTSRHHQTTAISSLLKSCSQPNHLKQAHALILTHGLQRHSSLLSAATLSYISLNLLHSAYLLFRTIPNPCSYLWNVTIRALANHGHLHHALRLYSSLLSSAIHRPDKFAFPFALKSCAGLSDIQKGKQIHQQSICLGCEDDLFVRAALVDMYSKCGHIDSARLVFDKMRQRDLVSWTSMISGYAHNGRNSEVLEFFHLMRCSGVRPNRVSLLSSLSASGRLGALCKGQCIHGHAIQTGFETDILVATAIVDMYAKCGSLDLARLMFDRTDEKVADKIFELEATHSGYYVLLSNIYASKSRWKDVERVRTLMAGRKVSKVQGFSLIEFHNHVHKFGVDDRSHPQAKEIYSYLEELAAPLKQNGYVPLIDFALHDIEDETKEASLFYHSERLAIAFGLINLSPGVPVRITKNLRICVDCHNAVKIISQVVSRKIIVRDMNRFHHFEDGSCSCGDYW</sequence>
<evidence type="ECO:0000256" key="1">
    <source>
        <dbReference type="ARBA" id="ARBA00022737"/>
    </source>
</evidence>
<dbReference type="InterPro" id="IPR046849">
    <property type="entry name" value="E2_motif"/>
</dbReference>
<dbReference type="Pfam" id="PF20431">
    <property type="entry name" value="E_motif"/>
    <property type="match status" value="1"/>
</dbReference>
<dbReference type="Pfam" id="PF20430">
    <property type="entry name" value="Eplus_motif"/>
    <property type="match status" value="1"/>
</dbReference>
<feature type="region of interest" description="Disordered" evidence="3">
    <location>
        <begin position="1"/>
        <end position="28"/>
    </location>
</feature>
<dbReference type="Gene3D" id="1.25.40.10">
    <property type="entry name" value="Tetratricopeptide repeat domain"/>
    <property type="match status" value="2"/>
</dbReference>
<dbReference type="NCBIfam" id="TIGR00756">
    <property type="entry name" value="PPR"/>
    <property type="match status" value="2"/>
</dbReference>
<dbReference type="PANTHER" id="PTHR47926:SF500">
    <property type="entry name" value="REPEAT-CONTAINING PROTEIN, PUTATIVE-RELATED"/>
    <property type="match status" value="1"/>
</dbReference>
<name>A0A9D5DBM4_9LILI</name>
<dbReference type="EMBL" id="JAGGNH010000001">
    <property type="protein sequence ID" value="KAJ0989008.1"/>
    <property type="molecule type" value="Genomic_DNA"/>
</dbReference>
<keyword evidence="1" id="KW-0677">Repeat</keyword>
<dbReference type="GO" id="GO:0008270">
    <property type="term" value="F:zinc ion binding"/>
    <property type="evidence" value="ECO:0007669"/>
    <property type="project" value="InterPro"/>
</dbReference>
<dbReference type="FunFam" id="1.25.40.10:FF:000344">
    <property type="entry name" value="Pentatricopeptide repeat-containing protein"/>
    <property type="match status" value="1"/>
</dbReference>
<evidence type="ECO:0000313" key="5">
    <source>
        <dbReference type="EMBL" id="KAJ0989008.1"/>
    </source>
</evidence>
<reference evidence="5" key="1">
    <citation type="submission" date="2021-03" db="EMBL/GenBank/DDBJ databases">
        <authorList>
            <person name="Li Z."/>
            <person name="Yang C."/>
        </authorList>
    </citation>
    <scope>NUCLEOTIDE SEQUENCE</scope>
    <source>
        <strain evidence="5">Dzin_1.0</strain>
        <tissue evidence="5">Leaf</tissue>
    </source>
</reference>
<accession>A0A9D5DBM4</accession>
<evidence type="ECO:0000256" key="3">
    <source>
        <dbReference type="SAM" id="MobiDB-lite"/>
    </source>
</evidence>
<protein>
    <recommendedName>
        <fullName evidence="4">DYW domain-containing protein</fullName>
    </recommendedName>
</protein>
<dbReference type="InterPro" id="IPR046960">
    <property type="entry name" value="PPR_At4g14850-like_plant"/>
</dbReference>